<dbReference type="PROSITE" id="PS50887">
    <property type="entry name" value="GGDEF"/>
    <property type="match status" value="1"/>
</dbReference>
<reference evidence="5" key="1">
    <citation type="journal article" date="2018" name="Front. Microbiol.">
        <title>Genome-Based Analysis Reveals the Taxonomy and Diversity of the Family Idiomarinaceae.</title>
        <authorList>
            <person name="Liu Y."/>
            <person name="Lai Q."/>
            <person name="Shao Z."/>
        </authorList>
    </citation>
    <scope>NUCLEOTIDE SEQUENCE [LARGE SCALE GENOMIC DNA]</scope>
    <source>
        <strain evidence="5">KYW314</strain>
    </source>
</reference>
<dbReference type="GO" id="GO:1902201">
    <property type="term" value="P:negative regulation of bacterial-type flagellum-dependent cell motility"/>
    <property type="evidence" value="ECO:0007669"/>
    <property type="project" value="TreeGrafter"/>
</dbReference>
<dbReference type="SUPFAM" id="SSF55073">
    <property type="entry name" value="Nucleotide cyclase"/>
    <property type="match status" value="1"/>
</dbReference>
<dbReference type="CDD" id="cd01949">
    <property type="entry name" value="GGDEF"/>
    <property type="match status" value="1"/>
</dbReference>
<dbReference type="InterPro" id="IPR050469">
    <property type="entry name" value="Diguanylate_Cyclase"/>
</dbReference>
<protein>
    <recommendedName>
        <fullName evidence="1">diguanylate cyclase</fullName>
        <ecNumber evidence="1">2.7.7.65</ecNumber>
    </recommendedName>
</protein>
<sequence>MDWANASNLPQSAAQLNLWQHFRLLAMRIIYIGVGLVLLAFSVVSILQSAWLNSGALALVGAAFLLVGVVYRHELAPQWINFLFICALGTLVSISMKSSGILGVYWMYPVLAMVFFMFDKAIFVLVIMLIYAAFAFVTYKFLPFEYAWRIAISMLVLIGVGATFLVLMARMQKNLSRISATDALTGFYKRDQVTDILQQQIAVAQKHKTPLSLVILDLDAFKSVNDKYGYMVGDQVLQETAQRVKRIARPQDILVRSNGAALMVIFPNTPLKLAAELTSGMLDVMRNEPFAIKSLMMTITASAGVAQWQVGQSWGQWLEQADSAMDRAKSGGRNRMKVAR</sequence>
<evidence type="ECO:0000313" key="4">
    <source>
        <dbReference type="EMBL" id="RUO42078.1"/>
    </source>
</evidence>
<dbReference type="AlphaFoldDB" id="A0A7Z6ZVI5"/>
<feature type="transmembrane region" description="Helical" evidence="2">
    <location>
        <begin position="25"/>
        <end position="47"/>
    </location>
</feature>
<feature type="transmembrane region" description="Helical" evidence="2">
    <location>
        <begin position="108"/>
        <end position="134"/>
    </location>
</feature>
<comment type="caution">
    <text evidence="4">The sequence shown here is derived from an EMBL/GenBank/DDBJ whole genome shotgun (WGS) entry which is preliminary data.</text>
</comment>
<dbReference type="PANTHER" id="PTHR45138">
    <property type="entry name" value="REGULATORY COMPONENTS OF SENSORY TRANSDUCTION SYSTEM"/>
    <property type="match status" value="1"/>
</dbReference>
<evidence type="ECO:0000313" key="5">
    <source>
        <dbReference type="Proteomes" id="UP000287766"/>
    </source>
</evidence>
<dbReference type="EC" id="2.7.7.65" evidence="1"/>
<dbReference type="SMART" id="SM00267">
    <property type="entry name" value="GGDEF"/>
    <property type="match status" value="1"/>
</dbReference>
<gene>
    <name evidence="4" type="ORF">CWE22_08010</name>
</gene>
<dbReference type="GO" id="GO:0005886">
    <property type="term" value="C:plasma membrane"/>
    <property type="evidence" value="ECO:0007669"/>
    <property type="project" value="TreeGrafter"/>
</dbReference>
<feature type="transmembrane region" description="Helical" evidence="2">
    <location>
        <begin position="146"/>
        <end position="169"/>
    </location>
</feature>
<dbReference type="EMBL" id="PIPR01000001">
    <property type="protein sequence ID" value="RUO42078.1"/>
    <property type="molecule type" value="Genomic_DNA"/>
</dbReference>
<keyword evidence="2" id="KW-1133">Transmembrane helix</keyword>
<dbReference type="InterPro" id="IPR000160">
    <property type="entry name" value="GGDEF_dom"/>
</dbReference>
<feature type="domain" description="GGDEF" evidence="3">
    <location>
        <begin position="209"/>
        <end position="340"/>
    </location>
</feature>
<dbReference type="InterPro" id="IPR043128">
    <property type="entry name" value="Rev_trsase/Diguanyl_cyclase"/>
</dbReference>
<dbReference type="GO" id="GO:0043709">
    <property type="term" value="P:cell adhesion involved in single-species biofilm formation"/>
    <property type="evidence" value="ECO:0007669"/>
    <property type="project" value="TreeGrafter"/>
</dbReference>
<keyword evidence="5" id="KW-1185">Reference proteome</keyword>
<dbReference type="RefSeq" id="WP_169930801.1">
    <property type="nucleotide sequence ID" value="NZ_PIPR01000001.1"/>
</dbReference>
<evidence type="ECO:0000256" key="1">
    <source>
        <dbReference type="ARBA" id="ARBA00012528"/>
    </source>
</evidence>
<keyword evidence="2" id="KW-0472">Membrane</keyword>
<dbReference type="NCBIfam" id="TIGR00254">
    <property type="entry name" value="GGDEF"/>
    <property type="match status" value="1"/>
</dbReference>
<accession>A0A7Z6ZVI5</accession>
<keyword evidence="2" id="KW-0812">Transmembrane</keyword>
<feature type="transmembrane region" description="Helical" evidence="2">
    <location>
        <begin position="79"/>
        <end position="96"/>
    </location>
</feature>
<proteinExistence type="predicted"/>
<dbReference type="PANTHER" id="PTHR45138:SF24">
    <property type="entry name" value="DIGUANYLATE CYCLASE DGCC-RELATED"/>
    <property type="match status" value="1"/>
</dbReference>
<evidence type="ECO:0000256" key="2">
    <source>
        <dbReference type="SAM" id="Phobius"/>
    </source>
</evidence>
<dbReference type="GO" id="GO:0052621">
    <property type="term" value="F:diguanylate cyclase activity"/>
    <property type="evidence" value="ECO:0007669"/>
    <property type="project" value="UniProtKB-EC"/>
</dbReference>
<dbReference type="InterPro" id="IPR029787">
    <property type="entry name" value="Nucleotide_cyclase"/>
</dbReference>
<feature type="transmembrane region" description="Helical" evidence="2">
    <location>
        <begin position="54"/>
        <end position="73"/>
    </location>
</feature>
<dbReference type="Pfam" id="PF00990">
    <property type="entry name" value="GGDEF"/>
    <property type="match status" value="1"/>
</dbReference>
<dbReference type="Gene3D" id="3.30.70.270">
    <property type="match status" value="1"/>
</dbReference>
<name>A0A7Z6ZVI5_9GAMM</name>
<organism evidence="4 5">
    <name type="scientific">Pseudidiomarina aestuarii</name>
    <dbReference type="NCBI Taxonomy" id="624146"/>
    <lineage>
        <taxon>Bacteria</taxon>
        <taxon>Pseudomonadati</taxon>
        <taxon>Pseudomonadota</taxon>
        <taxon>Gammaproteobacteria</taxon>
        <taxon>Alteromonadales</taxon>
        <taxon>Idiomarinaceae</taxon>
        <taxon>Pseudidiomarina</taxon>
    </lineage>
</organism>
<evidence type="ECO:0000259" key="3">
    <source>
        <dbReference type="PROSITE" id="PS50887"/>
    </source>
</evidence>
<dbReference type="Proteomes" id="UP000287766">
    <property type="component" value="Unassembled WGS sequence"/>
</dbReference>